<sequence>MANIEPTDEQLLQSALEHPFEPAEVPIKPVQPPTAPSKGPIPNGSAPHAPSDSATPPEPVEEDPWKAEFEAQLSEWRAMSSEARQKAERERAKWEEVRKHEEDERLAVGQEPESWESLGAHITTSIAAASEILEGSTASLVSSAEGAELSGSRDSAPQFTAMESASPSQKWENIPSSPESSFPSISLPDPSTLSSPSPQPNPLPPPYRNGEPSKSSAEAKNPHDPPSTIPSITNHAISRRTRMSLILSSLAINLLLPFVNGVMLGFGEIFAKNVLIGWFGWKLQRGRTAATVGLR</sequence>
<reference evidence="4" key="2">
    <citation type="submission" date="2015-01" db="EMBL/GenBank/DDBJ databases">
        <title>Evolutionary Origins and Diversification of the Mycorrhizal Mutualists.</title>
        <authorList>
            <consortium name="DOE Joint Genome Institute"/>
            <consortium name="Mycorrhizal Genomics Consortium"/>
            <person name="Kohler A."/>
            <person name="Kuo A."/>
            <person name="Nagy L.G."/>
            <person name="Floudas D."/>
            <person name="Copeland A."/>
            <person name="Barry K.W."/>
            <person name="Cichocki N."/>
            <person name="Veneault-Fourrey C."/>
            <person name="LaButti K."/>
            <person name="Lindquist E.A."/>
            <person name="Lipzen A."/>
            <person name="Lundell T."/>
            <person name="Morin E."/>
            <person name="Murat C."/>
            <person name="Riley R."/>
            <person name="Ohm R."/>
            <person name="Sun H."/>
            <person name="Tunlid A."/>
            <person name="Henrissat B."/>
            <person name="Grigoriev I.V."/>
            <person name="Hibbett D.S."/>
            <person name="Martin F."/>
        </authorList>
    </citation>
    <scope>NUCLEOTIDE SEQUENCE [LARGE SCALE GENOMIC DNA]</scope>
    <source>
        <strain evidence="4">Foug A</strain>
    </source>
</reference>
<evidence type="ECO:0000313" key="3">
    <source>
        <dbReference type="EMBL" id="KIM68436.1"/>
    </source>
</evidence>
<keyword evidence="4" id="KW-1185">Reference proteome</keyword>
<dbReference type="GO" id="GO:0005741">
    <property type="term" value="C:mitochondrial outer membrane"/>
    <property type="evidence" value="ECO:0007669"/>
    <property type="project" value="InterPro"/>
</dbReference>
<dbReference type="PANTHER" id="PTHR28241:SF1">
    <property type="entry name" value="MITOCHONDRIAL IMPORT PROTEIN 1"/>
    <property type="match status" value="1"/>
</dbReference>
<keyword evidence="2" id="KW-0472">Membrane</keyword>
<feature type="compositionally biased region" description="Pro residues" evidence="1">
    <location>
        <begin position="197"/>
        <end position="207"/>
    </location>
</feature>
<feature type="compositionally biased region" description="Low complexity" evidence="1">
    <location>
        <begin position="175"/>
        <end position="196"/>
    </location>
</feature>
<keyword evidence="2" id="KW-1133">Transmembrane helix</keyword>
<feature type="compositionally biased region" description="Basic and acidic residues" evidence="1">
    <location>
        <begin position="83"/>
        <end position="106"/>
    </location>
</feature>
<dbReference type="InterPro" id="IPR013262">
    <property type="entry name" value="OMP_MIM1/TOM13_mt"/>
</dbReference>
<evidence type="ECO:0000313" key="4">
    <source>
        <dbReference type="Proteomes" id="UP000053989"/>
    </source>
</evidence>
<evidence type="ECO:0000256" key="1">
    <source>
        <dbReference type="SAM" id="MobiDB-lite"/>
    </source>
</evidence>
<feature type="transmembrane region" description="Helical" evidence="2">
    <location>
        <begin position="245"/>
        <end position="266"/>
    </location>
</feature>
<reference evidence="3 4" key="1">
    <citation type="submission" date="2014-04" db="EMBL/GenBank/DDBJ databases">
        <authorList>
            <consortium name="DOE Joint Genome Institute"/>
            <person name="Kuo A."/>
            <person name="Kohler A."/>
            <person name="Nagy L.G."/>
            <person name="Floudas D."/>
            <person name="Copeland A."/>
            <person name="Barry K.W."/>
            <person name="Cichocki N."/>
            <person name="Veneault-Fourrey C."/>
            <person name="LaButti K."/>
            <person name="Lindquist E.A."/>
            <person name="Lipzen A."/>
            <person name="Lundell T."/>
            <person name="Morin E."/>
            <person name="Murat C."/>
            <person name="Sun H."/>
            <person name="Tunlid A."/>
            <person name="Henrissat B."/>
            <person name="Grigoriev I.V."/>
            <person name="Hibbett D.S."/>
            <person name="Martin F."/>
            <person name="Nordberg H.P."/>
            <person name="Cantor M.N."/>
            <person name="Hua S.X."/>
        </authorList>
    </citation>
    <scope>NUCLEOTIDE SEQUENCE [LARGE SCALE GENOMIC DNA]</scope>
    <source>
        <strain evidence="3 4">Foug A</strain>
    </source>
</reference>
<dbReference type="GO" id="GO:0070096">
    <property type="term" value="P:mitochondrial outer membrane translocase complex assembly"/>
    <property type="evidence" value="ECO:0007669"/>
    <property type="project" value="TreeGrafter"/>
</dbReference>
<feature type="region of interest" description="Disordered" evidence="1">
    <location>
        <begin position="1"/>
        <end position="113"/>
    </location>
</feature>
<dbReference type="EMBL" id="KN822009">
    <property type="protein sequence ID" value="KIM68436.1"/>
    <property type="molecule type" value="Genomic_DNA"/>
</dbReference>
<feature type="compositionally biased region" description="Polar residues" evidence="1">
    <location>
        <begin position="152"/>
        <end position="171"/>
    </location>
</feature>
<dbReference type="STRING" id="1036808.A0A0C3EKH6"/>
<dbReference type="HOGENOM" id="CLU_078285_0_0_1"/>
<name>A0A0C3EKH6_9AGAM</name>
<dbReference type="Pfam" id="PF08219">
    <property type="entry name" value="TOM13"/>
    <property type="match status" value="1"/>
</dbReference>
<evidence type="ECO:0000256" key="2">
    <source>
        <dbReference type="SAM" id="Phobius"/>
    </source>
</evidence>
<protein>
    <submittedName>
        <fullName evidence="3">Uncharacterized protein</fullName>
    </submittedName>
</protein>
<dbReference type="Proteomes" id="UP000053989">
    <property type="component" value="Unassembled WGS sequence"/>
</dbReference>
<dbReference type="OrthoDB" id="5529571at2759"/>
<feature type="region of interest" description="Disordered" evidence="1">
    <location>
        <begin position="138"/>
        <end position="235"/>
    </location>
</feature>
<gene>
    <name evidence="3" type="ORF">SCLCIDRAFT_1209250</name>
</gene>
<keyword evidence="2" id="KW-0812">Transmembrane</keyword>
<dbReference type="InParanoid" id="A0A0C3EKH6"/>
<organism evidence="3 4">
    <name type="scientific">Scleroderma citrinum Foug A</name>
    <dbReference type="NCBI Taxonomy" id="1036808"/>
    <lineage>
        <taxon>Eukaryota</taxon>
        <taxon>Fungi</taxon>
        <taxon>Dikarya</taxon>
        <taxon>Basidiomycota</taxon>
        <taxon>Agaricomycotina</taxon>
        <taxon>Agaricomycetes</taxon>
        <taxon>Agaricomycetidae</taxon>
        <taxon>Boletales</taxon>
        <taxon>Sclerodermatineae</taxon>
        <taxon>Sclerodermataceae</taxon>
        <taxon>Scleroderma</taxon>
    </lineage>
</organism>
<accession>A0A0C3EKH6</accession>
<proteinExistence type="predicted"/>
<dbReference type="AlphaFoldDB" id="A0A0C3EKH6"/>
<dbReference type="PANTHER" id="PTHR28241">
    <property type="entry name" value="MITOCHONDRIAL IMPORT PROTEIN 1"/>
    <property type="match status" value="1"/>
</dbReference>
<dbReference type="GO" id="GO:0045040">
    <property type="term" value="P:protein insertion into mitochondrial outer membrane"/>
    <property type="evidence" value="ECO:0007669"/>
    <property type="project" value="TreeGrafter"/>
</dbReference>